<accession>A0AA35X5B7</accession>
<evidence type="ECO:0000313" key="1">
    <source>
        <dbReference type="EMBL" id="CAI8040271.1"/>
    </source>
</evidence>
<protein>
    <submittedName>
        <fullName evidence="1">Uncharacterized protein</fullName>
    </submittedName>
</protein>
<gene>
    <name evidence="1" type="ORF">GBAR_LOCUS22448</name>
</gene>
<name>A0AA35X5B7_GEOBA</name>
<dbReference type="EMBL" id="CASHTH010003096">
    <property type="protein sequence ID" value="CAI8040271.1"/>
    <property type="molecule type" value="Genomic_DNA"/>
</dbReference>
<evidence type="ECO:0000313" key="2">
    <source>
        <dbReference type="Proteomes" id="UP001174909"/>
    </source>
</evidence>
<organism evidence="1 2">
    <name type="scientific">Geodia barretti</name>
    <name type="common">Barrett's horny sponge</name>
    <dbReference type="NCBI Taxonomy" id="519541"/>
    <lineage>
        <taxon>Eukaryota</taxon>
        <taxon>Metazoa</taxon>
        <taxon>Porifera</taxon>
        <taxon>Demospongiae</taxon>
        <taxon>Heteroscleromorpha</taxon>
        <taxon>Tetractinellida</taxon>
        <taxon>Astrophorina</taxon>
        <taxon>Geodiidae</taxon>
        <taxon>Geodia</taxon>
    </lineage>
</organism>
<reference evidence="1" key="1">
    <citation type="submission" date="2023-03" db="EMBL/GenBank/DDBJ databases">
        <authorList>
            <person name="Steffen K."/>
            <person name="Cardenas P."/>
        </authorList>
    </citation>
    <scope>NUCLEOTIDE SEQUENCE</scope>
</reference>
<sequence>MQMCREAVVSCTSGGPLRDKVQQFHE</sequence>
<keyword evidence="2" id="KW-1185">Reference proteome</keyword>
<dbReference type="Proteomes" id="UP001174909">
    <property type="component" value="Unassembled WGS sequence"/>
</dbReference>
<dbReference type="AlphaFoldDB" id="A0AA35X5B7"/>
<proteinExistence type="predicted"/>
<comment type="caution">
    <text evidence="1">The sequence shown here is derived from an EMBL/GenBank/DDBJ whole genome shotgun (WGS) entry which is preliminary data.</text>
</comment>